<gene>
    <name evidence="1" type="primary">ORF52039</name>
</gene>
<evidence type="ECO:0000313" key="1">
    <source>
        <dbReference type="EMBL" id="CEK64529.1"/>
    </source>
</evidence>
<accession>A0A0B6Z7F6</accession>
<organism evidence="1">
    <name type="scientific">Arion vulgaris</name>
    <dbReference type="NCBI Taxonomy" id="1028688"/>
    <lineage>
        <taxon>Eukaryota</taxon>
        <taxon>Metazoa</taxon>
        <taxon>Spiralia</taxon>
        <taxon>Lophotrochozoa</taxon>
        <taxon>Mollusca</taxon>
        <taxon>Gastropoda</taxon>
        <taxon>Heterobranchia</taxon>
        <taxon>Euthyneura</taxon>
        <taxon>Panpulmonata</taxon>
        <taxon>Eupulmonata</taxon>
        <taxon>Stylommatophora</taxon>
        <taxon>Helicina</taxon>
        <taxon>Arionoidea</taxon>
        <taxon>Arionidae</taxon>
        <taxon>Arion</taxon>
    </lineage>
</organism>
<dbReference type="EMBL" id="HACG01017664">
    <property type="protein sequence ID" value="CEK64529.1"/>
    <property type="molecule type" value="Transcribed_RNA"/>
</dbReference>
<protein>
    <submittedName>
        <fullName evidence="1">Uncharacterized protein</fullName>
    </submittedName>
</protein>
<dbReference type="AlphaFoldDB" id="A0A0B6Z7F6"/>
<reference evidence="1" key="1">
    <citation type="submission" date="2014-12" db="EMBL/GenBank/DDBJ databases">
        <title>Insight into the proteome of Arion vulgaris.</title>
        <authorList>
            <person name="Aradska J."/>
            <person name="Bulat T."/>
            <person name="Smidak R."/>
            <person name="Sarate P."/>
            <person name="Gangsoo J."/>
            <person name="Sialana F."/>
            <person name="Bilban M."/>
            <person name="Lubec G."/>
        </authorList>
    </citation>
    <scope>NUCLEOTIDE SEQUENCE</scope>
    <source>
        <tissue evidence="1">Skin</tissue>
    </source>
</reference>
<proteinExistence type="predicted"/>
<name>A0A0B6Z7F6_9EUPU</name>
<sequence>MARILTVVAQILCTELAVTLTKCSHRRVDVNTGVTFAVVAAVFRSAHVLTTVRDASETKRADILGITNIHGHGDKFFDRVQSHVVVGHNEIARIGDL</sequence>